<proteinExistence type="predicted"/>
<dbReference type="RefSeq" id="WP_130355787.1">
    <property type="nucleotide sequence ID" value="NZ_SGXC01000001.1"/>
</dbReference>
<gene>
    <name evidence="2" type="ORF">EV675_0435</name>
</gene>
<keyword evidence="3" id="KW-1185">Reference proteome</keyword>
<dbReference type="InterPro" id="IPR050312">
    <property type="entry name" value="IolE/XylAMocC-like"/>
</dbReference>
<dbReference type="PANTHER" id="PTHR12110:SF52">
    <property type="entry name" value="XYLOSE ISOMERASE"/>
    <property type="match status" value="1"/>
</dbReference>
<sequence length="272" mass="29378">MMRERLAINQITTPTWSLEQAIAGYARHGVRGVGVWRDKLAECGVARARRLLRDADAWVPSLCKAGDLALLRERGPGAALADCRQAIDEAAEIGAGAVVFVCGGGAAAGLARARMEVRDLLREAAPLAAQAGVKLGIEPFHPMHAAERGCVNTLAQALRLCQEAGPGCGVVLDVFHTWWDPDLYDSLAPHCLPHIATVQLCDWRVPTRHPVNDRAMMGDGAADLAGLLACLARSGYAGPYEVEIFSTDWWERDPDEVVRIAVDRCRTLLSNP</sequence>
<dbReference type="EMBL" id="SGXC01000001">
    <property type="protein sequence ID" value="RZS84418.1"/>
    <property type="molecule type" value="Genomic_DNA"/>
</dbReference>
<accession>A0A4Q7NHV3</accession>
<name>A0A4Q7NHV3_9BURK</name>
<dbReference type="InterPro" id="IPR036237">
    <property type="entry name" value="Xyl_isomerase-like_sf"/>
</dbReference>
<dbReference type="OrthoDB" id="9787068at2"/>
<dbReference type="AlphaFoldDB" id="A0A4Q7NHV3"/>
<evidence type="ECO:0000259" key="1">
    <source>
        <dbReference type="Pfam" id="PF01261"/>
    </source>
</evidence>
<evidence type="ECO:0000313" key="2">
    <source>
        <dbReference type="EMBL" id="RZS84418.1"/>
    </source>
</evidence>
<organism evidence="2 3">
    <name type="scientific">Pigmentiphaga kullae</name>
    <dbReference type="NCBI Taxonomy" id="151784"/>
    <lineage>
        <taxon>Bacteria</taxon>
        <taxon>Pseudomonadati</taxon>
        <taxon>Pseudomonadota</taxon>
        <taxon>Betaproteobacteria</taxon>
        <taxon>Burkholderiales</taxon>
        <taxon>Alcaligenaceae</taxon>
        <taxon>Pigmentiphaga</taxon>
    </lineage>
</organism>
<feature type="domain" description="Xylose isomerase-like TIM barrel" evidence="1">
    <location>
        <begin position="26"/>
        <end position="263"/>
    </location>
</feature>
<dbReference type="Gene3D" id="3.20.20.150">
    <property type="entry name" value="Divalent-metal-dependent TIM barrel enzymes"/>
    <property type="match status" value="1"/>
</dbReference>
<dbReference type="SUPFAM" id="SSF51658">
    <property type="entry name" value="Xylose isomerase-like"/>
    <property type="match status" value="1"/>
</dbReference>
<dbReference type="GO" id="GO:0016853">
    <property type="term" value="F:isomerase activity"/>
    <property type="evidence" value="ECO:0007669"/>
    <property type="project" value="UniProtKB-KW"/>
</dbReference>
<dbReference type="InterPro" id="IPR013022">
    <property type="entry name" value="Xyl_isomerase-like_TIM-brl"/>
</dbReference>
<keyword evidence="2" id="KW-0413">Isomerase</keyword>
<reference evidence="2 3" key="1">
    <citation type="submission" date="2019-02" db="EMBL/GenBank/DDBJ databases">
        <title>Genomic Encyclopedia of Type Strains, Phase IV (KMG-IV): sequencing the most valuable type-strain genomes for metagenomic binning, comparative biology and taxonomic classification.</title>
        <authorList>
            <person name="Goeker M."/>
        </authorList>
    </citation>
    <scope>NUCLEOTIDE SEQUENCE [LARGE SCALE GENOMIC DNA]</scope>
    <source>
        <strain evidence="2 3">K24</strain>
    </source>
</reference>
<dbReference type="Pfam" id="PF01261">
    <property type="entry name" value="AP_endonuc_2"/>
    <property type="match status" value="1"/>
</dbReference>
<dbReference type="PANTHER" id="PTHR12110">
    <property type="entry name" value="HYDROXYPYRUVATE ISOMERASE"/>
    <property type="match status" value="1"/>
</dbReference>
<protein>
    <submittedName>
        <fullName evidence="2">Sugar phosphate isomerase/epimerase</fullName>
    </submittedName>
</protein>
<evidence type="ECO:0000313" key="3">
    <source>
        <dbReference type="Proteomes" id="UP000292445"/>
    </source>
</evidence>
<comment type="caution">
    <text evidence="2">The sequence shown here is derived from an EMBL/GenBank/DDBJ whole genome shotgun (WGS) entry which is preliminary data.</text>
</comment>
<dbReference type="Proteomes" id="UP000292445">
    <property type="component" value="Unassembled WGS sequence"/>
</dbReference>